<dbReference type="CDD" id="cd00180">
    <property type="entry name" value="PKc"/>
    <property type="match status" value="1"/>
</dbReference>
<dbReference type="Pfam" id="PF00069">
    <property type="entry name" value="Pkinase"/>
    <property type="match status" value="1"/>
</dbReference>
<dbReference type="PROSITE" id="PS00108">
    <property type="entry name" value="PROTEIN_KINASE_ST"/>
    <property type="match status" value="1"/>
</dbReference>
<dbReference type="EMBL" id="JAPFFF010000039">
    <property type="protein sequence ID" value="KAK8841993.1"/>
    <property type="molecule type" value="Genomic_DNA"/>
</dbReference>
<dbReference type="SUPFAM" id="SSF56112">
    <property type="entry name" value="Protein kinase-like (PK-like)"/>
    <property type="match status" value="1"/>
</dbReference>
<dbReference type="PANTHER" id="PTHR43628">
    <property type="entry name" value="ACTIVATOR OF C KINASE PROTEIN 1-RELATED"/>
    <property type="match status" value="1"/>
</dbReference>
<dbReference type="InterPro" id="IPR011990">
    <property type="entry name" value="TPR-like_helical_dom_sf"/>
</dbReference>
<organism evidence="2 3">
    <name type="scientific">Tritrichomonas musculus</name>
    <dbReference type="NCBI Taxonomy" id="1915356"/>
    <lineage>
        <taxon>Eukaryota</taxon>
        <taxon>Metamonada</taxon>
        <taxon>Parabasalia</taxon>
        <taxon>Tritrichomonadida</taxon>
        <taxon>Tritrichomonadidae</taxon>
        <taxon>Tritrichomonas</taxon>
    </lineage>
</organism>
<reference evidence="2 3" key="1">
    <citation type="submission" date="2024-04" db="EMBL/GenBank/DDBJ databases">
        <title>Tritrichomonas musculus Genome.</title>
        <authorList>
            <person name="Alves-Ferreira E."/>
            <person name="Grigg M."/>
            <person name="Lorenzi H."/>
            <person name="Galac M."/>
        </authorList>
    </citation>
    <scope>NUCLEOTIDE SEQUENCE [LARGE SCALE GENOMIC DNA]</scope>
    <source>
        <strain evidence="2 3">EAF2021</strain>
    </source>
</reference>
<gene>
    <name evidence="2" type="ORF">M9Y10_026206</name>
</gene>
<dbReference type="PANTHER" id="PTHR43628:SF1">
    <property type="entry name" value="CHITIN SYNTHASE REGULATORY FACTOR 2-RELATED"/>
    <property type="match status" value="1"/>
</dbReference>
<dbReference type="Gene3D" id="1.25.40.10">
    <property type="entry name" value="Tetratricopeptide repeat domain"/>
    <property type="match status" value="3"/>
</dbReference>
<dbReference type="SMART" id="SM00220">
    <property type="entry name" value="S_TKc"/>
    <property type="match status" value="1"/>
</dbReference>
<evidence type="ECO:0000313" key="3">
    <source>
        <dbReference type="Proteomes" id="UP001470230"/>
    </source>
</evidence>
<dbReference type="SUPFAM" id="SSF81901">
    <property type="entry name" value="HCP-like"/>
    <property type="match status" value="3"/>
</dbReference>
<dbReference type="InterPro" id="IPR006597">
    <property type="entry name" value="Sel1-like"/>
</dbReference>
<dbReference type="PROSITE" id="PS50011">
    <property type="entry name" value="PROTEIN_KINASE_DOM"/>
    <property type="match status" value="1"/>
</dbReference>
<dbReference type="InterPro" id="IPR011009">
    <property type="entry name" value="Kinase-like_dom_sf"/>
</dbReference>
<feature type="domain" description="Protein kinase" evidence="1">
    <location>
        <begin position="221"/>
        <end position="465"/>
    </location>
</feature>
<dbReference type="SMART" id="SM00671">
    <property type="entry name" value="SEL1"/>
    <property type="match status" value="13"/>
</dbReference>
<proteinExistence type="predicted"/>
<sequence>MEAGLNELQSFSTHNQIKMSNPNFDKIINRFSFLLINQENQNVKKIIEVKPESDLLIFDKCINNSNTYFNFCFDNILFVIKPNDLKIITPFLFKNEHIKIFSLSNDATQLFKEKITKFKTNDEDQNSNENNSKKATDSISTLADNIIHLNMTQQEELESFSQNIQIKHKNLQSLWNKIKRCILFSLLQKSHQSYSKNDRVEYYVNNKDKKINEIRILANEYISLRSIGTGNSYAYLIYYILEEKLFVMKIFREDKEEEKLYEREHCNYQKLFHPFMPRYIGYIEENGHKYLVIEYIEGVTLNNINNMNLEMKYKIKIIFQIMIFIEHLHLNKFVYRDLKPNNVIFDINKTTIIFDFDRMIGCKENVSDTIVTTQDFSHLYVAPEVVSGQHFSYEADIYSLGLVIYFIFFGKPPPLKNIIDSETSEFDFDKFDDDFTIFRKICEDCTCKIPNKRPRLSNIINIVFTNFWSKYYEVLIENDTMKSIDNIHDKTFCSYWIYVSEIENYFCMFEMGRLYHLNINKKIPKDINKALHYYHCSIKCASSKNNIGSICLDCHDINKAILFFTLAADQNFVLSQINLGNIYERGEGIPRNIDKAIHYYTLAADQNNDLAQFKLGDIYHYGKGVPKNIDKAIHYYTLAAVQNNANSIFALGCIYDRTEYGVSNQKKAFKYYFQAAKLNHPKAQYNIGNYYYNGVVVEKNFYKAYEYYLMAANQNHPYAQCMLGRFYHDGFHSTKDLLKAVKYYKLAANQNNRSAQNDLGSLYLNEFHDIEKAIYYFTLSANLKSPEAQCNLGYIFYEGKYTEKNISKAMYYLSLAADQNYPLAHNTLGNIYFKGDGVPCDMNKAAYYYRLASNHGIVNSQYTLGLIFLFGLNGSKSIDKAVHYFTLAAKKYYVPALYILGNLYFEGKLIERNVQKAILYYKDGSSFNFNYAKNNLGIIYKNGFETTKNIVYAIELFNEAIKQKDDKISMYNLANIYIFDCDVKKDYEKSLKLLVRSSKNNFIYSKILLCILLIKMLKNITVNDITNEIKDEALAKELYELIIRFNMTNAYVYQTLFDTFSKIDFYYNIWRMPAIFSSSEFKKQKVISNNGKCVEINDLFYDGFGRDLMNL</sequence>
<dbReference type="Gene3D" id="1.10.510.10">
    <property type="entry name" value="Transferase(Phosphotransferase) domain 1"/>
    <property type="match status" value="1"/>
</dbReference>
<dbReference type="InterPro" id="IPR008271">
    <property type="entry name" value="Ser/Thr_kinase_AS"/>
</dbReference>
<dbReference type="InterPro" id="IPR052945">
    <property type="entry name" value="Mitotic_Regulator"/>
</dbReference>
<protein>
    <recommendedName>
        <fullName evidence="1">Protein kinase domain-containing protein</fullName>
    </recommendedName>
</protein>
<evidence type="ECO:0000313" key="2">
    <source>
        <dbReference type="EMBL" id="KAK8841993.1"/>
    </source>
</evidence>
<dbReference type="Pfam" id="PF08238">
    <property type="entry name" value="Sel1"/>
    <property type="match status" value="14"/>
</dbReference>
<evidence type="ECO:0000259" key="1">
    <source>
        <dbReference type="PROSITE" id="PS50011"/>
    </source>
</evidence>
<comment type="caution">
    <text evidence="2">The sequence shown here is derived from an EMBL/GenBank/DDBJ whole genome shotgun (WGS) entry which is preliminary data.</text>
</comment>
<dbReference type="InterPro" id="IPR000719">
    <property type="entry name" value="Prot_kinase_dom"/>
</dbReference>
<accession>A0ABR2H6Y7</accession>
<name>A0ABR2H6Y7_9EUKA</name>
<dbReference type="Proteomes" id="UP001470230">
    <property type="component" value="Unassembled WGS sequence"/>
</dbReference>
<keyword evidence="3" id="KW-1185">Reference proteome</keyword>